<dbReference type="PANTHER" id="PTHR30349">
    <property type="entry name" value="PHAGE INTEGRASE-RELATED"/>
    <property type="match status" value="1"/>
</dbReference>
<proteinExistence type="inferred from homology"/>
<dbReference type="InterPro" id="IPR011010">
    <property type="entry name" value="DNA_brk_join_enz"/>
</dbReference>
<dbReference type="Pfam" id="PF00589">
    <property type="entry name" value="Phage_integrase"/>
    <property type="match status" value="1"/>
</dbReference>
<gene>
    <name evidence="5" type="ORF">GCM10023183_01810</name>
</gene>
<keyword evidence="3" id="KW-0233">DNA recombination</keyword>
<dbReference type="SUPFAM" id="SSF56349">
    <property type="entry name" value="DNA breaking-rejoining enzymes"/>
    <property type="match status" value="1"/>
</dbReference>
<evidence type="ECO:0000256" key="2">
    <source>
        <dbReference type="ARBA" id="ARBA00023125"/>
    </source>
</evidence>
<organism evidence="5 6">
    <name type="scientific">Nibribacter koreensis</name>
    <dbReference type="NCBI Taxonomy" id="1084519"/>
    <lineage>
        <taxon>Bacteria</taxon>
        <taxon>Pseudomonadati</taxon>
        <taxon>Bacteroidota</taxon>
        <taxon>Cytophagia</taxon>
        <taxon>Cytophagales</taxon>
        <taxon>Hymenobacteraceae</taxon>
        <taxon>Nibribacter</taxon>
    </lineage>
</organism>
<sequence length="374" mass="42324">MAKKSPAAEAGKVSQTRVVVKGKLVKLRARRLPAGGETLYLDYNEGGKRRYDFLGLHLMESAKTSKDRQQNKDNQLLAERIRSERELQLSKNSLIVKASVQRRADFLAYLDEYVESYPKKDLRVMEAMRKQFKAMLGETGALPFSEVTVRLCSRFRSHLEAKCSGSTPYNYFKKFRKVLRQAVKDGLIDRNPAEEVENRYAEGIEKEVLTTKEIQLMANVECYLPEVKRAFLFSCVTGLRFCDIQALEWKCIAGSVIRLKQQKTSKEVVVNLNGTAIRLLGEKTKSNGKVFELPSSTTCAKHLQNWANKAKIGKKVTWHCARHSFGTNLLISGADVRSVSGLLGHSSLVETQKYVRLVESLKEKAVEKLPEIVF</sequence>
<dbReference type="CDD" id="cd01185">
    <property type="entry name" value="INTN1_C_like"/>
    <property type="match status" value="1"/>
</dbReference>
<dbReference type="Proteomes" id="UP001501844">
    <property type="component" value="Unassembled WGS sequence"/>
</dbReference>
<accession>A0ABP8F5K9</accession>
<dbReference type="InterPro" id="IPR025269">
    <property type="entry name" value="SAM-like_dom"/>
</dbReference>
<dbReference type="Pfam" id="PF17293">
    <property type="entry name" value="Arm-DNA-bind_5"/>
    <property type="match status" value="1"/>
</dbReference>
<dbReference type="PROSITE" id="PS51898">
    <property type="entry name" value="TYR_RECOMBINASE"/>
    <property type="match status" value="1"/>
</dbReference>
<dbReference type="InterPro" id="IPR002104">
    <property type="entry name" value="Integrase_catalytic"/>
</dbReference>
<dbReference type="EMBL" id="BAABGX010000001">
    <property type="protein sequence ID" value="GAA4295696.1"/>
    <property type="molecule type" value="Genomic_DNA"/>
</dbReference>
<dbReference type="InterPro" id="IPR010998">
    <property type="entry name" value="Integrase_recombinase_N"/>
</dbReference>
<evidence type="ECO:0000256" key="3">
    <source>
        <dbReference type="ARBA" id="ARBA00023172"/>
    </source>
</evidence>
<keyword evidence="2" id="KW-0238">DNA-binding</keyword>
<dbReference type="PANTHER" id="PTHR30349:SF64">
    <property type="entry name" value="PROPHAGE INTEGRASE INTD-RELATED"/>
    <property type="match status" value="1"/>
</dbReference>
<reference evidence="6" key="1">
    <citation type="journal article" date="2019" name="Int. J. Syst. Evol. Microbiol.">
        <title>The Global Catalogue of Microorganisms (GCM) 10K type strain sequencing project: providing services to taxonomists for standard genome sequencing and annotation.</title>
        <authorList>
            <consortium name="The Broad Institute Genomics Platform"/>
            <consortium name="The Broad Institute Genome Sequencing Center for Infectious Disease"/>
            <person name="Wu L."/>
            <person name="Ma J."/>
        </authorList>
    </citation>
    <scope>NUCLEOTIDE SEQUENCE [LARGE SCALE GENOMIC DNA]</scope>
    <source>
        <strain evidence="6">JCM 17917</strain>
    </source>
</reference>
<evidence type="ECO:0000313" key="5">
    <source>
        <dbReference type="EMBL" id="GAA4295696.1"/>
    </source>
</evidence>
<protein>
    <recommendedName>
        <fullName evidence="4">Tyr recombinase domain-containing protein</fullName>
    </recommendedName>
</protein>
<dbReference type="InterPro" id="IPR013762">
    <property type="entry name" value="Integrase-like_cat_sf"/>
</dbReference>
<evidence type="ECO:0000259" key="4">
    <source>
        <dbReference type="PROSITE" id="PS51898"/>
    </source>
</evidence>
<comment type="caution">
    <text evidence="5">The sequence shown here is derived from an EMBL/GenBank/DDBJ whole genome shotgun (WGS) entry which is preliminary data.</text>
</comment>
<dbReference type="InterPro" id="IPR050090">
    <property type="entry name" value="Tyrosine_recombinase_XerCD"/>
</dbReference>
<feature type="domain" description="Tyr recombinase" evidence="4">
    <location>
        <begin position="204"/>
        <end position="367"/>
    </location>
</feature>
<dbReference type="Gene3D" id="1.10.150.130">
    <property type="match status" value="1"/>
</dbReference>
<dbReference type="InterPro" id="IPR035386">
    <property type="entry name" value="Arm-DNA-bind_5"/>
</dbReference>
<evidence type="ECO:0000256" key="1">
    <source>
        <dbReference type="ARBA" id="ARBA00008857"/>
    </source>
</evidence>
<keyword evidence="6" id="KW-1185">Reference proteome</keyword>
<dbReference type="RefSeq" id="WP_345161387.1">
    <property type="nucleotide sequence ID" value="NZ_BAABGX010000001.1"/>
</dbReference>
<name>A0ABP8F5K9_9BACT</name>
<dbReference type="Pfam" id="PF13102">
    <property type="entry name" value="Phage_int_SAM_5"/>
    <property type="match status" value="1"/>
</dbReference>
<comment type="similarity">
    <text evidence="1">Belongs to the 'phage' integrase family.</text>
</comment>
<dbReference type="Gene3D" id="1.10.443.10">
    <property type="entry name" value="Intergrase catalytic core"/>
    <property type="match status" value="1"/>
</dbReference>
<evidence type="ECO:0000313" key="6">
    <source>
        <dbReference type="Proteomes" id="UP001501844"/>
    </source>
</evidence>